<protein>
    <recommendedName>
        <fullName evidence="1">Putative T7SS secretion signal domain-containing protein</fullName>
    </recommendedName>
</protein>
<accession>A0A853AWD2</accession>
<evidence type="ECO:0000313" key="2">
    <source>
        <dbReference type="EMBL" id="NYI86937.1"/>
    </source>
</evidence>
<feature type="domain" description="Putative T7SS secretion signal" evidence="1">
    <location>
        <begin position="4"/>
        <end position="163"/>
    </location>
</feature>
<dbReference type="InterPro" id="IPR049082">
    <property type="entry name" value="T7SS_signal"/>
</dbReference>
<gene>
    <name evidence="2" type="ORF">HNR02_000260</name>
</gene>
<reference evidence="2 3" key="1">
    <citation type="submission" date="2020-07" db="EMBL/GenBank/DDBJ databases">
        <title>Sequencing the genomes of 1000 actinobacteria strains.</title>
        <authorList>
            <person name="Klenk H.-P."/>
        </authorList>
    </citation>
    <scope>NUCLEOTIDE SEQUENCE [LARGE SCALE GENOMIC DNA]</scope>
    <source>
        <strain evidence="2 3">DSM 104006</strain>
    </source>
</reference>
<dbReference type="Proteomes" id="UP000549616">
    <property type="component" value="Unassembled WGS sequence"/>
</dbReference>
<keyword evidence="3" id="KW-1185">Reference proteome</keyword>
<dbReference type="RefSeq" id="WP_179771400.1">
    <property type="nucleotide sequence ID" value="NZ_JACCFK010000001.1"/>
</dbReference>
<comment type="caution">
    <text evidence="2">The sequence shown here is derived from an EMBL/GenBank/DDBJ whole genome shotgun (WGS) entry which is preliminary data.</text>
</comment>
<name>A0A853AWD2_9PSEU</name>
<dbReference type="Pfam" id="PF21725">
    <property type="entry name" value="T7SS_signal"/>
    <property type="match status" value="1"/>
</dbReference>
<dbReference type="EMBL" id="JACCFK010000001">
    <property type="protein sequence ID" value="NYI86937.1"/>
    <property type="molecule type" value="Genomic_DNA"/>
</dbReference>
<evidence type="ECO:0000259" key="1">
    <source>
        <dbReference type="Pfam" id="PF21725"/>
    </source>
</evidence>
<organism evidence="2 3">
    <name type="scientific">Amycolatopsis endophytica</name>
    <dbReference type="NCBI Taxonomy" id="860233"/>
    <lineage>
        <taxon>Bacteria</taxon>
        <taxon>Bacillati</taxon>
        <taxon>Actinomycetota</taxon>
        <taxon>Actinomycetes</taxon>
        <taxon>Pseudonocardiales</taxon>
        <taxon>Pseudonocardiaceae</taxon>
        <taxon>Amycolatopsis</taxon>
    </lineage>
</organism>
<dbReference type="AlphaFoldDB" id="A0A853AWD2"/>
<proteinExistence type="predicted"/>
<evidence type="ECO:0000313" key="3">
    <source>
        <dbReference type="Proteomes" id="UP000549616"/>
    </source>
</evidence>
<sequence>MAAGLGQSTNPKDLIPGEPESIANDLRELVSGIDQIGVTGDGLGALTPAQWSGAAAEAFRAAFGAEPPRWLETANLLGRGGQSLADFGDALTWAQSEAQRAIEMYTEAQAASRTAAAQYDEQSALAQAAGRILAPFQDPGASLAREAQSVLDYARSHVAEIGGLVAAAFDMEPDGEGGFTKDPQRQES</sequence>